<dbReference type="STRING" id="1173061.A0A0J9XG03"/>
<dbReference type="Pfam" id="PF00248">
    <property type="entry name" value="Aldo_ket_red"/>
    <property type="match status" value="1"/>
</dbReference>
<keyword evidence="7" id="KW-1185">Reference proteome</keyword>
<dbReference type="InterPro" id="IPR018170">
    <property type="entry name" value="Aldo/ket_reductase_CS"/>
</dbReference>
<dbReference type="PIRSF" id="PIRSF000097">
    <property type="entry name" value="AKR"/>
    <property type="match status" value="1"/>
</dbReference>
<dbReference type="AlphaFoldDB" id="A0A0J9XG03"/>
<dbReference type="InterPro" id="IPR036812">
    <property type="entry name" value="NAD(P)_OxRdtase_dom_sf"/>
</dbReference>
<evidence type="ECO:0000256" key="2">
    <source>
        <dbReference type="PIRSR" id="PIRSR000097-1"/>
    </source>
</evidence>
<keyword evidence="1" id="KW-0560">Oxidoreductase</keyword>
<organism evidence="6 7">
    <name type="scientific">Geotrichum candidum</name>
    <name type="common">Oospora lactis</name>
    <name type="synonym">Dipodascus geotrichum</name>
    <dbReference type="NCBI Taxonomy" id="1173061"/>
    <lineage>
        <taxon>Eukaryota</taxon>
        <taxon>Fungi</taxon>
        <taxon>Dikarya</taxon>
        <taxon>Ascomycota</taxon>
        <taxon>Saccharomycotina</taxon>
        <taxon>Dipodascomycetes</taxon>
        <taxon>Dipodascales</taxon>
        <taxon>Dipodascaceae</taxon>
        <taxon>Geotrichum</taxon>
    </lineage>
</organism>
<feature type="binding site" evidence="3">
    <location>
        <position position="111"/>
    </location>
    <ligand>
        <name>substrate</name>
    </ligand>
</feature>
<dbReference type="Proteomes" id="UP000242525">
    <property type="component" value="Unassembled WGS sequence"/>
</dbReference>
<dbReference type="PANTHER" id="PTHR11732">
    <property type="entry name" value="ALDO/KETO REDUCTASE"/>
    <property type="match status" value="1"/>
</dbReference>
<accession>A0A0J9XG03</accession>
<dbReference type="InterPro" id="IPR023210">
    <property type="entry name" value="NADP_OxRdtase_dom"/>
</dbReference>
<name>A0A0J9XG03_GEOCN</name>
<dbReference type="PROSITE" id="PS00063">
    <property type="entry name" value="ALDOKETO_REDUCTASE_3"/>
    <property type="match status" value="1"/>
</dbReference>
<feature type="active site" description="Proton donor" evidence="2">
    <location>
        <position position="51"/>
    </location>
</feature>
<dbReference type="SUPFAM" id="SSF51430">
    <property type="entry name" value="NAD(P)-linked oxidoreductase"/>
    <property type="match status" value="1"/>
</dbReference>
<proteinExistence type="predicted"/>
<evidence type="ECO:0000256" key="4">
    <source>
        <dbReference type="PIRSR" id="PIRSR000097-3"/>
    </source>
</evidence>
<feature type="site" description="Lowers pKa of active site Tyr" evidence="4">
    <location>
        <position position="80"/>
    </location>
</feature>
<evidence type="ECO:0000256" key="1">
    <source>
        <dbReference type="ARBA" id="ARBA00023002"/>
    </source>
</evidence>
<dbReference type="Gene3D" id="3.20.20.100">
    <property type="entry name" value="NADP-dependent oxidoreductase domain"/>
    <property type="match status" value="1"/>
</dbReference>
<dbReference type="FunFam" id="3.20.20.100:FF:000002">
    <property type="entry name" value="2,5-diketo-D-gluconic acid reductase A"/>
    <property type="match status" value="1"/>
</dbReference>
<dbReference type="InterPro" id="IPR020471">
    <property type="entry name" value="AKR"/>
</dbReference>
<evidence type="ECO:0000313" key="6">
    <source>
        <dbReference type="EMBL" id="CDO56306.1"/>
    </source>
</evidence>
<dbReference type="PROSITE" id="PS00062">
    <property type="entry name" value="ALDOKETO_REDUCTASE_2"/>
    <property type="match status" value="1"/>
</dbReference>
<sequence>MTDIRLTLNNGTTIPALGLGTWQSPKGEVAAAVEYALTQTGIRHIDAAYVYQNEEEVGEGIRKAIESGKVTREEIFVTTKVFPSYHTRVAESLDKSLKNLGLDYVDLLLIHWPVGFNPNGNHELFPRLEDGTTVDLDPSFDVVKTWKQFEAVYKTGKTKAIGVSNFSIGVLEDLLPHVEVVPAVDQIESHPLLAQPELVAYAKSKGILIEAYSPLGSTGGPLLKLPEVVKIAEKHHAAPASVLISWHLKEGRIVLPKSVTPSRISSNTTVVPLDKEDLEILDNLHKSHKPVRHVKPAWGVNRLKFPDWTE</sequence>
<evidence type="ECO:0000259" key="5">
    <source>
        <dbReference type="Pfam" id="PF00248"/>
    </source>
</evidence>
<evidence type="ECO:0000313" key="7">
    <source>
        <dbReference type="Proteomes" id="UP000242525"/>
    </source>
</evidence>
<dbReference type="GO" id="GO:0016616">
    <property type="term" value="F:oxidoreductase activity, acting on the CH-OH group of donors, NAD or NADP as acceptor"/>
    <property type="evidence" value="ECO:0007669"/>
    <property type="project" value="UniProtKB-ARBA"/>
</dbReference>
<evidence type="ECO:0000256" key="3">
    <source>
        <dbReference type="PIRSR" id="PIRSR000097-2"/>
    </source>
</evidence>
<feature type="domain" description="NADP-dependent oxidoreductase" evidence="5">
    <location>
        <begin position="17"/>
        <end position="284"/>
    </location>
</feature>
<dbReference type="PRINTS" id="PR00069">
    <property type="entry name" value="ALDKETRDTASE"/>
</dbReference>
<reference evidence="6" key="1">
    <citation type="submission" date="2014-03" db="EMBL/GenBank/DDBJ databases">
        <authorList>
            <person name="Casaregola S."/>
        </authorList>
    </citation>
    <scope>NUCLEOTIDE SEQUENCE [LARGE SCALE GENOMIC DNA]</scope>
    <source>
        <strain evidence="6">CLIB 918</strain>
    </source>
</reference>
<dbReference type="OrthoDB" id="416253at2759"/>
<gene>
    <name evidence="6" type="ORF">BN980_GECA14s02507g</name>
</gene>
<protein>
    <submittedName>
        <fullName evidence="6">Similar to Saccharomyces cerevisiae YOR120W GCY1 Glycerol dehydrogenase, involved in an alternative pathway for glycerol catabolism used under microaerobic conditions</fullName>
    </submittedName>
</protein>
<comment type="caution">
    <text evidence="6">The sequence shown here is derived from an EMBL/GenBank/DDBJ whole genome shotgun (WGS) entry which is preliminary data.</text>
</comment>
<dbReference type="EMBL" id="CCBN010000014">
    <property type="protein sequence ID" value="CDO56306.1"/>
    <property type="molecule type" value="Genomic_DNA"/>
</dbReference>